<dbReference type="GO" id="GO:0006396">
    <property type="term" value="P:RNA processing"/>
    <property type="evidence" value="ECO:0007669"/>
    <property type="project" value="UniProtKB-ARBA"/>
</dbReference>
<feature type="active site" description="Nucleophile" evidence="22">
    <location>
        <position position="2074"/>
    </location>
</feature>
<feature type="compositionally biased region" description="Basic and acidic residues" evidence="23">
    <location>
        <begin position="1403"/>
        <end position="1416"/>
    </location>
</feature>
<feature type="binding site" evidence="22">
    <location>
        <begin position="1948"/>
        <end position="1954"/>
    </location>
    <ligand>
        <name>S-adenosyl-L-methionine</name>
        <dbReference type="ChEBI" id="CHEBI:59789"/>
    </ligand>
</feature>
<feature type="region of interest" description="Disordered" evidence="23">
    <location>
        <begin position="1484"/>
        <end position="1511"/>
    </location>
</feature>
<sequence>MAEEESELELDRFKKELKSLLNDECGLQSKSYCARFCELVEEYTSRWQVPLPQLQVLRSALCAFVPGTASFPSDCEHVRYTLSSLALSVFELLLFFGKDEFPEDPLKDILDSFQECQSSLVRYQNVYLLQVRHIIKDGGPWASPVLEGILKEVKQQQEEVDRYLCSEVPMFFELRVRYLLACERTREAMALALKCSQHPIAGRQLFFKQAYLCCLWKLSQQERLLTEMAEIDVKDAVEILCIAENEEKDEVLLELSRGFLLQQLRSGDMYYLWDLIFIWCKLYLRVKTSEHFLQECKILLLSAANVKAIFPFIKVILTEHLGKEGLTFCIELCAKALQTDLKDESVTKSLLYKTIAYLLPNDLEVCRACALLVFFLERTVDAYKKVFFLYNHPDLEYHLDASPIVNNVRFEMIQILKKGLFFDPEFWSFLNIKTNCLKLMSDEVARVAVCEMKDEDKWTPNYCVREHCKCHTEPERTVIKQEAKPGSRDKQECGTSKKLVMSPSGDTSSETPQYKKRGRKPGSRLTKNLELFPVRRSFRQLELGQNHARQLSNKCQKFLTRQSEKNILKRRGRKPRWLLEQLAALEENTVPGQRKKPGRKPKLFSSLKDILVEMPVIKITTEYSYPDNEVELPADIDERIACKTTFSTKHCFSQPQTMPCSKTLKSFLQLLLEKSSYSSGDQEDFQPQDVIIAIEKFHTYAKVPEEEKSPSSDHFTDPTVLTAAHAEKQGSNFQFAAVENPSEPNEGTKLTSLTASVTQEMTGVSDGLDLPLLLPAEKIIIPDSKITTIIIPSKDQTASVVTDNNQAIENTHSISGPANPPSNATDYIRATSEKAMDIISTSENPPNTTIQSTIFTPQAISDTHKNTPDVKEVENAPASVDEIIFETPVALKEAAKPQIPMSQPSTDEESVSLNSVLTPICAPVQPKPQCKLCNKKYDTPLNHALWHYRTEKKCMFCDKLAMTRGALQHFQKHIKELNKVEGSLETKKCMEDIPAMTGSLDQNFHSNQTTPESPPKKAKPGFAQIKSRLLMRLKLTRKAQTHETEKSSDNETVTKKHTSAPEKKESIKDDKQNIPQETIRYLTRGSIKMSEHKGRLRRARLGRQAMATRALGGGATKDASVHRMNGVIRRKRKMWCLMEESSRTAGKGENKVDAEKTKNMFRRHKAVYEIRAKADKTPSSNNCAKTKLPEETRAKKKRHIEDEEKVDSKSAKKQKNEDNTSDAKLNTVEEKNSVPCVEKQQNGTKSSETPKMVRKKKVDSTSPVSCPIVACTFQAMPGPVLSHVLIHHPGDTKALEFFYNLSVEKCLFCTRRIWTPQHFFDHVVSHRGNLKHPCYHVTCQKRFKTRMDVNDHMEKDHNLLKAECCFPGCMVESASLKDLYRHEKSHYKAVMLNKDKLVTSKKATDKVSLKVSREKNNPAAAQQTGEGLATETKTPLSSFPPSPPDEITVQNPAPVKLEDEKPLMLNKSSVNYSGKRLVNGHADHTQKSGLKAPPAAPKEPEQKPEKVALKPFSRLPPSAYLDELYLSMPKKWRGPQASTKGITTDAVSPVKRQSCSRCNAAFDCEEELQLHREKCTSLFGFDSDDEKSPLDVAPTVGFSKVDLKKGKFEVTIFDLGGGKRIRGIWRNYFSESYGVVFVVDSSDVQRIQETRDTIAEVLRHPRITGKPVLVLANKQDRDGAMAEADIIDSLSLDKLVNETKCLCQIEPCSAVLGYGKKIDKSIKKGLNWLLNIIARDYEAIAERVQKDTTEQRTLEEQDKKERAERVKRIRLEREEQEREEAEKSGNPLKEEEAEDVDMANPFKPINHLVTECLVKADTRGRAERKVCAAVLELFNSQYSEELGEVWSSAREVLLNPHCWQYGVLLNRFSDHSDVKSILNSLGYYSLLSHPESPIAQSLQCLVHRDAVRLPTQRHRPGWLKQYYLLNAASLLPVLALDVRDGESVLDLCSAPGGKALAVLQTANPGLLHCNEVDQSRFEWLVKTLESYVPRELIDTLIVTNEDGRNIGREKKDMFNKVLVDAPCSNDRSWLFSSCDQQVELRLRERVKLPQLQKELLCSALAAVRPGGLVVYSTCTFSRAENQSLIEAVLSTSQGVELVELEEELLASFSGHLKFAHLQPPLGYLVVPKQRRTWGPMYVCRLRKNL</sequence>
<dbReference type="Pfam" id="PF00025">
    <property type="entry name" value="Arf"/>
    <property type="match status" value="1"/>
</dbReference>
<keyword evidence="7 22" id="KW-0949">S-adenosyl-L-methionine</keyword>
<feature type="region of interest" description="Disordered" evidence="23">
    <location>
        <begin position="1771"/>
        <end position="1795"/>
    </location>
</feature>
<evidence type="ECO:0000256" key="15">
    <source>
        <dbReference type="ARBA" id="ARBA00023125"/>
    </source>
</evidence>
<dbReference type="PANTHER" id="PTHR15507">
    <property type="entry name" value="ZINC FINGER PROTEIN RLF"/>
    <property type="match status" value="1"/>
</dbReference>
<evidence type="ECO:0000256" key="7">
    <source>
        <dbReference type="ARBA" id="ARBA00022691"/>
    </source>
</evidence>
<feature type="compositionally biased region" description="Polar residues" evidence="23">
    <location>
        <begin position="999"/>
        <end position="1011"/>
    </location>
</feature>
<dbReference type="GO" id="GO:0005739">
    <property type="term" value="C:mitochondrion"/>
    <property type="evidence" value="ECO:0007669"/>
    <property type="project" value="UniProtKB-SubCell"/>
</dbReference>
<protein>
    <submittedName>
        <fullName evidence="25">tRNA (Cytosine(34)-C(5))-methyltransferase, mitochondrial</fullName>
    </submittedName>
</protein>
<dbReference type="Pfam" id="PF25580">
    <property type="entry name" value="TPR_Rlf"/>
    <property type="match status" value="1"/>
</dbReference>
<keyword evidence="17 20" id="KW-0342">GTP-binding</keyword>
<keyword evidence="15" id="KW-0238">DNA-binding</keyword>
<gene>
    <name evidence="25" type="ORF">Baya_1374</name>
</gene>
<dbReference type="EMBL" id="VCAZ01000004">
    <property type="protein sequence ID" value="TSK17994.1"/>
    <property type="molecule type" value="Genomic_DNA"/>
</dbReference>
<dbReference type="InterPro" id="IPR049560">
    <property type="entry name" value="MeTrfase_RsmB-F_NOP2_cat"/>
</dbReference>
<evidence type="ECO:0000256" key="5">
    <source>
        <dbReference type="ARBA" id="ARBA00022603"/>
    </source>
</evidence>
<feature type="region of interest" description="Disordered" evidence="23">
    <location>
        <begin position="1170"/>
        <end position="1256"/>
    </location>
</feature>
<evidence type="ECO:0000256" key="4">
    <source>
        <dbReference type="ARBA" id="ARBA00022553"/>
    </source>
</evidence>
<keyword evidence="8 21" id="KW-0479">Metal-binding</keyword>
<dbReference type="Gene3D" id="3.40.50.150">
    <property type="entry name" value="Vaccinia Virus protein VP39"/>
    <property type="match status" value="1"/>
</dbReference>
<dbReference type="PROSITE" id="PS51417">
    <property type="entry name" value="ARF"/>
    <property type="match status" value="1"/>
</dbReference>
<comment type="subcellular location">
    <subcellularLocation>
        <location evidence="2">Mitochondrion</location>
    </subcellularLocation>
    <subcellularLocation>
        <location evidence="1">Nucleus</location>
    </subcellularLocation>
</comment>
<feature type="region of interest" description="Disordered" evidence="23">
    <location>
        <begin position="999"/>
        <end position="1022"/>
    </location>
</feature>
<dbReference type="GO" id="GO:0003723">
    <property type="term" value="F:RNA binding"/>
    <property type="evidence" value="ECO:0007669"/>
    <property type="project" value="UniProtKB-UniRule"/>
</dbReference>
<dbReference type="InterPro" id="IPR001678">
    <property type="entry name" value="MeTrfase_RsmB-F_NOP2_dom"/>
</dbReference>
<dbReference type="InterPro" id="IPR029063">
    <property type="entry name" value="SAM-dependent_MTases_sf"/>
</dbReference>
<evidence type="ECO:0000259" key="24">
    <source>
        <dbReference type="PROSITE" id="PS51686"/>
    </source>
</evidence>
<reference evidence="25 26" key="1">
    <citation type="journal article" date="2019" name="Genome Biol. Evol.">
        <title>Whole-Genome Sequencing of the Giant Devil Catfish, Bagarius yarrelli.</title>
        <authorList>
            <person name="Jiang W."/>
            <person name="Lv Y."/>
            <person name="Cheng L."/>
            <person name="Yang K."/>
            <person name="Chao B."/>
            <person name="Wang X."/>
            <person name="Li Y."/>
            <person name="Pan X."/>
            <person name="You X."/>
            <person name="Zhang Y."/>
            <person name="Yang J."/>
            <person name="Li J."/>
            <person name="Zhang X."/>
            <person name="Liu S."/>
            <person name="Sun C."/>
            <person name="Yang J."/>
            <person name="Shi Q."/>
        </authorList>
    </citation>
    <scope>NUCLEOTIDE SEQUENCE [LARGE SCALE GENOMIC DNA]</scope>
    <source>
        <strain evidence="25">JWS20170419001</strain>
        <tissue evidence="25">Muscle</tissue>
    </source>
</reference>
<dbReference type="SUPFAM" id="SSF52540">
    <property type="entry name" value="P-loop containing nucleoside triphosphate hydrolases"/>
    <property type="match status" value="1"/>
</dbReference>
<dbReference type="FunFam" id="3.40.50.150:FF:000055">
    <property type="entry name" value="5-methylcytosine rRNA methyltransferase NSUN4"/>
    <property type="match status" value="1"/>
</dbReference>
<keyword evidence="12" id="KW-0862">Zinc</keyword>
<keyword evidence="14" id="KW-0805">Transcription regulation</keyword>
<evidence type="ECO:0000256" key="14">
    <source>
        <dbReference type="ARBA" id="ARBA00023015"/>
    </source>
</evidence>
<keyword evidence="9" id="KW-0677">Repeat</keyword>
<evidence type="ECO:0000256" key="9">
    <source>
        <dbReference type="ARBA" id="ARBA00022737"/>
    </source>
</evidence>
<evidence type="ECO:0000256" key="3">
    <source>
        <dbReference type="ARBA" id="ARBA00006991"/>
    </source>
</evidence>
<keyword evidence="6 22" id="KW-0808">Transferase</keyword>
<keyword evidence="18" id="KW-0804">Transcription</keyword>
<evidence type="ECO:0000256" key="1">
    <source>
        <dbReference type="ARBA" id="ARBA00004123"/>
    </source>
</evidence>
<name>A0A556TL00_BAGYA</name>
<dbReference type="PROSITE" id="PS51686">
    <property type="entry name" value="SAM_MT_RSMB_NOP"/>
    <property type="match status" value="1"/>
</dbReference>
<feature type="compositionally biased region" description="Basic and acidic residues" evidence="23">
    <location>
        <begin position="1498"/>
        <end position="1508"/>
    </location>
</feature>
<feature type="compositionally biased region" description="Basic and acidic residues" evidence="23">
    <location>
        <begin position="1040"/>
        <end position="1072"/>
    </location>
</feature>
<dbReference type="InterPro" id="IPR006689">
    <property type="entry name" value="Small_GTPase_ARF/SAR"/>
</dbReference>
<evidence type="ECO:0000256" key="17">
    <source>
        <dbReference type="ARBA" id="ARBA00023134"/>
    </source>
</evidence>
<feature type="region of interest" description="Disordered" evidence="23">
    <location>
        <begin position="481"/>
        <end position="525"/>
    </location>
</feature>
<dbReference type="SMART" id="SM00178">
    <property type="entry name" value="SAR"/>
    <property type="match status" value="1"/>
</dbReference>
<keyword evidence="21" id="KW-0460">Magnesium</keyword>
<dbReference type="GO" id="GO:0008173">
    <property type="term" value="F:RNA methyltransferase activity"/>
    <property type="evidence" value="ECO:0007669"/>
    <property type="project" value="InterPro"/>
</dbReference>
<keyword evidence="26" id="KW-1185">Reference proteome</keyword>
<feature type="binding site" evidence="20">
    <location>
        <begin position="1673"/>
        <end position="1676"/>
    </location>
    <ligand>
        <name>GTP</name>
        <dbReference type="ChEBI" id="CHEBI:37565"/>
    </ligand>
</feature>
<feature type="binding site" evidence="22">
    <location>
        <position position="1971"/>
    </location>
    <ligand>
        <name>S-adenosyl-L-methionine</name>
        <dbReference type="ChEBI" id="CHEBI:59789"/>
    </ligand>
</feature>
<dbReference type="FunFam" id="3.40.50.300:FF:000415">
    <property type="entry name" value="ADP-ribosylation factor-like GTPase 13B"/>
    <property type="match status" value="1"/>
</dbReference>
<keyword evidence="16" id="KW-0496">Mitochondrion</keyword>
<dbReference type="PRINTS" id="PR02008">
    <property type="entry name" value="RCMTFAMILY"/>
</dbReference>
<feature type="compositionally biased region" description="Polar residues" evidence="23">
    <location>
        <begin position="1419"/>
        <end position="1437"/>
    </location>
</feature>
<feature type="compositionally biased region" description="Polar residues" evidence="23">
    <location>
        <begin position="1239"/>
        <end position="1249"/>
    </location>
</feature>
<dbReference type="InterPro" id="IPR023267">
    <property type="entry name" value="RCMT"/>
</dbReference>
<dbReference type="Gene3D" id="3.40.50.300">
    <property type="entry name" value="P-loop containing nucleotide triphosphate hydrolases"/>
    <property type="match status" value="1"/>
</dbReference>
<evidence type="ECO:0000256" key="18">
    <source>
        <dbReference type="ARBA" id="ARBA00023163"/>
    </source>
</evidence>
<dbReference type="OrthoDB" id="10029602at2759"/>
<evidence type="ECO:0000256" key="10">
    <source>
        <dbReference type="ARBA" id="ARBA00022741"/>
    </source>
</evidence>
<comment type="similarity">
    <text evidence="22">Belongs to the class I-like SAM-binding methyltransferase superfamily. RsmB/NOP family.</text>
</comment>
<dbReference type="GO" id="GO:0000981">
    <property type="term" value="F:DNA-binding transcription factor activity, RNA polymerase II-specific"/>
    <property type="evidence" value="ECO:0007669"/>
    <property type="project" value="TreeGrafter"/>
</dbReference>
<dbReference type="GO" id="GO:0005525">
    <property type="term" value="F:GTP binding"/>
    <property type="evidence" value="ECO:0007669"/>
    <property type="project" value="UniProtKB-KW"/>
</dbReference>
<evidence type="ECO:0000256" key="6">
    <source>
        <dbReference type="ARBA" id="ARBA00022679"/>
    </source>
</evidence>
<organism evidence="25 26">
    <name type="scientific">Bagarius yarrelli</name>
    <name type="common">Goonch</name>
    <name type="synonym">Bagrus yarrelli</name>
    <dbReference type="NCBI Taxonomy" id="175774"/>
    <lineage>
        <taxon>Eukaryota</taxon>
        <taxon>Metazoa</taxon>
        <taxon>Chordata</taxon>
        <taxon>Craniata</taxon>
        <taxon>Vertebrata</taxon>
        <taxon>Euteleostomi</taxon>
        <taxon>Actinopterygii</taxon>
        <taxon>Neopterygii</taxon>
        <taxon>Teleostei</taxon>
        <taxon>Ostariophysi</taxon>
        <taxon>Siluriformes</taxon>
        <taxon>Sisoridae</taxon>
        <taxon>Sisorinae</taxon>
        <taxon>Bagarius</taxon>
    </lineage>
</organism>
<dbReference type="Pfam" id="PF01189">
    <property type="entry name" value="Methyltr_RsmB-F"/>
    <property type="match status" value="1"/>
</dbReference>
<dbReference type="SUPFAM" id="SSF53335">
    <property type="entry name" value="S-adenosyl-L-methionine-dependent methyltransferases"/>
    <property type="match status" value="1"/>
</dbReference>
<evidence type="ECO:0000256" key="19">
    <source>
        <dbReference type="ARBA" id="ARBA00023242"/>
    </source>
</evidence>
<dbReference type="GO" id="GO:0003677">
    <property type="term" value="F:DNA binding"/>
    <property type="evidence" value="ECO:0007669"/>
    <property type="project" value="UniProtKB-KW"/>
</dbReference>
<dbReference type="PANTHER" id="PTHR15507:SF16">
    <property type="entry name" value="ZINC FINGER PROTEIN 654"/>
    <property type="match status" value="1"/>
</dbReference>
<dbReference type="InterPro" id="IPR027417">
    <property type="entry name" value="P-loop_NTPase"/>
</dbReference>
<evidence type="ECO:0000256" key="22">
    <source>
        <dbReference type="PROSITE-ProRule" id="PRU01023"/>
    </source>
</evidence>
<keyword evidence="4" id="KW-0597">Phosphoprotein</keyword>
<accession>A0A556TL00</accession>
<dbReference type="GO" id="GO:0008270">
    <property type="term" value="F:zinc ion binding"/>
    <property type="evidence" value="ECO:0007669"/>
    <property type="project" value="UniProtKB-KW"/>
</dbReference>
<keyword evidence="19" id="KW-0539">Nucleus</keyword>
<evidence type="ECO:0000256" key="13">
    <source>
        <dbReference type="ARBA" id="ARBA00022884"/>
    </source>
</evidence>
<dbReference type="GO" id="GO:0001510">
    <property type="term" value="P:RNA methylation"/>
    <property type="evidence" value="ECO:0007669"/>
    <property type="project" value="InterPro"/>
</dbReference>
<keyword evidence="11" id="KW-0863">Zinc-finger</keyword>
<dbReference type="SMART" id="SM00355">
    <property type="entry name" value="ZnF_C2H2"/>
    <property type="match status" value="6"/>
</dbReference>
<comment type="similarity">
    <text evidence="3">Belongs to the krueppel C2H2-type zinc-finger protein family.</text>
</comment>
<feature type="binding site" evidence="22">
    <location>
        <position position="2002"/>
    </location>
    <ligand>
        <name>S-adenosyl-L-methionine</name>
        <dbReference type="ChEBI" id="CHEBI:59789"/>
    </ligand>
</feature>
<keyword evidence="5 22" id="KW-0489">Methyltransferase</keyword>
<keyword evidence="10 20" id="KW-0547">Nucleotide-binding</keyword>
<feature type="binding site" evidence="21">
    <location>
        <position position="1595"/>
    </location>
    <ligand>
        <name>Mg(2+)</name>
        <dbReference type="ChEBI" id="CHEBI:18420"/>
    </ligand>
</feature>
<feature type="compositionally biased region" description="Basic and acidic residues" evidence="23">
    <location>
        <begin position="1771"/>
        <end position="1783"/>
    </location>
</feature>
<feature type="domain" description="SAM-dependent MTase RsmB/NOP-type" evidence="24">
    <location>
        <begin position="1853"/>
        <end position="2144"/>
    </location>
</feature>
<keyword evidence="13 22" id="KW-0694">RNA-binding</keyword>
<dbReference type="GO" id="GO:0005634">
    <property type="term" value="C:nucleus"/>
    <property type="evidence" value="ECO:0007669"/>
    <property type="project" value="UniProtKB-SubCell"/>
</dbReference>
<feature type="binding site" evidence="20">
    <location>
        <position position="1617"/>
    </location>
    <ligand>
        <name>GTP</name>
        <dbReference type="ChEBI" id="CHEBI:37565"/>
    </ligand>
</feature>
<evidence type="ECO:0000256" key="20">
    <source>
        <dbReference type="PIRSR" id="PIRSR606689-1"/>
    </source>
</evidence>
<dbReference type="PROSITE" id="PS00028">
    <property type="entry name" value="ZINC_FINGER_C2H2_1"/>
    <property type="match status" value="1"/>
</dbReference>
<evidence type="ECO:0000256" key="2">
    <source>
        <dbReference type="ARBA" id="ARBA00004173"/>
    </source>
</evidence>
<feature type="region of interest" description="Disordered" evidence="23">
    <location>
        <begin position="1037"/>
        <end position="1077"/>
    </location>
</feature>
<dbReference type="InterPro" id="IPR052251">
    <property type="entry name" value="GH-ZnFinger_Regulators"/>
</dbReference>
<evidence type="ECO:0000256" key="16">
    <source>
        <dbReference type="ARBA" id="ARBA00023128"/>
    </source>
</evidence>
<dbReference type="Gene3D" id="6.20.240.40">
    <property type="match status" value="1"/>
</dbReference>
<comment type="caution">
    <text evidence="25">The sequence shown here is derived from an EMBL/GenBank/DDBJ whole genome shotgun (WGS) entry which is preliminary data.</text>
</comment>
<feature type="region of interest" description="Disordered" evidence="23">
    <location>
        <begin position="1403"/>
        <end position="1462"/>
    </location>
</feature>
<evidence type="ECO:0000256" key="8">
    <source>
        <dbReference type="ARBA" id="ARBA00022723"/>
    </source>
</evidence>
<dbReference type="GO" id="GO:0005929">
    <property type="term" value="C:cilium"/>
    <property type="evidence" value="ECO:0007669"/>
    <property type="project" value="UniProtKB-ARBA"/>
</dbReference>
<dbReference type="GO" id="GO:0003924">
    <property type="term" value="F:GTPase activity"/>
    <property type="evidence" value="ECO:0007669"/>
    <property type="project" value="InterPro"/>
</dbReference>
<dbReference type="SMART" id="SM00177">
    <property type="entry name" value="ARF"/>
    <property type="match status" value="1"/>
</dbReference>
<feature type="compositionally biased region" description="Basic and acidic residues" evidence="23">
    <location>
        <begin position="1187"/>
        <end position="1218"/>
    </location>
</feature>
<evidence type="ECO:0000256" key="23">
    <source>
        <dbReference type="SAM" id="MobiDB-lite"/>
    </source>
</evidence>
<dbReference type="InterPro" id="IPR057986">
    <property type="entry name" value="TPR_Rlf/292/654"/>
</dbReference>
<evidence type="ECO:0000256" key="12">
    <source>
        <dbReference type="ARBA" id="ARBA00022833"/>
    </source>
</evidence>
<proteinExistence type="inferred from homology"/>
<evidence type="ECO:0000313" key="25">
    <source>
        <dbReference type="EMBL" id="TSK17994.1"/>
    </source>
</evidence>
<dbReference type="Proteomes" id="UP000319801">
    <property type="component" value="Unassembled WGS sequence"/>
</dbReference>
<evidence type="ECO:0000256" key="11">
    <source>
        <dbReference type="ARBA" id="ARBA00022771"/>
    </source>
</evidence>
<evidence type="ECO:0000313" key="26">
    <source>
        <dbReference type="Proteomes" id="UP000319801"/>
    </source>
</evidence>
<feature type="compositionally biased region" description="Basic and acidic residues" evidence="23">
    <location>
        <begin position="481"/>
        <end position="492"/>
    </location>
</feature>
<evidence type="ECO:0000256" key="21">
    <source>
        <dbReference type="PIRSR" id="PIRSR606689-2"/>
    </source>
</evidence>
<dbReference type="InterPro" id="IPR013087">
    <property type="entry name" value="Znf_C2H2_type"/>
</dbReference>
<feature type="binding site" evidence="22">
    <location>
        <position position="2020"/>
    </location>
    <ligand>
        <name>S-adenosyl-L-methionine</name>
        <dbReference type="ChEBI" id="CHEBI:59789"/>
    </ligand>
</feature>